<dbReference type="KEGG" id="foc:127749185"/>
<keyword evidence="1" id="KW-1133">Transmembrane helix</keyword>
<gene>
    <name evidence="3" type="primary">LOC127749185</name>
</gene>
<evidence type="ECO:0000256" key="1">
    <source>
        <dbReference type="SAM" id="Phobius"/>
    </source>
</evidence>
<proteinExistence type="predicted"/>
<feature type="transmembrane region" description="Helical" evidence="1">
    <location>
        <begin position="169"/>
        <end position="187"/>
    </location>
</feature>
<name>A0A9C6WX02_FRAOC</name>
<evidence type="ECO:0000313" key="3">
    <source>
        <dbReference type="RefSeq" id="XP_052122314.1"/>
    </source>
</evidence>
<keyword evidence="1" id="KW-0472">Membrane</keyword>
<dbReference type="AlphaFoldDB" id="A0A9C6WX02"/>
<protein>
    <submittedName>
        <fullName evidence="3">Uncharacterized protein LOC127749185</fullName>
    </submittedName>
</protein>
<evidence type="ECO:0000313" key="2">
    <source>
        <dbReference type="Proteomes" id="UP000504606"/>
    </source>
</evidence>
<feature type="transmembrane region" description="Helical" evidence="1">
    <location>
        <begin position="51"/>
        <end position="71"/>
    </location>
</feature>
<organism evidence="2 3">
    <name type="scientific">Frankliniella occidentalis</name>
    <name type="common">Western flower thrips</name>
    <name type="synonym">Euthrips occidentalis</name>
    <dbReference type="NCBI Taxonomy" id="133901"/>
    <lineage>
        <taxon>Eukaryota</taxon>
        <taxon>Metazoa</taxon>
        <taxon>Ecdysozoa</taxon>
        <taxon>Arthropoda</taxon>
        <taxon>Hexapoda</taxon>
        <taxon>Insecta</taxon>
        <taxon>Pterygota</taxon>
        <taxon>Neoptera</taxon>
        <taxon>Paraneoptera</taxon>
        <taxon>Thysanoptera</taxon>
        <taxon>Terebrantia</taxon>
        <taxon>Thripoidea</taxon>
        <taxon>Thripidae</taxon>
        <taxon>Frankliniella</taxon>
    </lineage>
</organism>
<keyword evidence="1" id="KW-0812">Transmembrane</keyword>
<keyword evidence="2" id="KW-1185">Reference proteome</keyword>
<sequence length="205" mass="22278">MYAAAVSIAYNVLEDMAELLALRFAQDAASRRLRPATLLRHRRAWLALRDLLQGVMLAPATVTLGVALMMVNAVLSLYYVVNCVMVGAPTELIASLTLASSDLGFLLVAMCSAADGAVIAVNKFARAFELIEPDSVSDYAFAREVSREALSHKLTPVCVAGYWYLSRQTVSSVGLMVVSYLIVLIEFRQQQDSSAFYSNATSRGV</sequence>
<dbReference type="GeneID" id="127749185"/>
<dbReference type="Proteomes" id="UP000504606">
    <property type="component" value="Unplaced"/>
</dbReference>
<accession>A0A9C6WX02</accession>
<reference evidence="3" key="1">
    <citation type="submission" date="2025-08" db="UniProtKB">
        <authorList>
            <consortium name="RefSeq"/>
        </authorList>
    </citation>
    <scope>IDENTIFICATION</scope>
    <source>
        <tissue evidence="3">Whole organism</tissue>
    </source>
</reference>
<dbReference type="RefSeq" id="XP_052122314.1">
    <property type="nucleotide sequence ID" value="XM_052266354.1"/>
</dbReference>